<organism evidence="3 4">
    <name type="scientific">Amanita thiersii Skay4041</name>
    <dbReference type="NCBI Taxonomy" id="703135"/>
    <lineage>
        <taxon>Eukaryota</taxon>
        <taxon>Fungi</taxon>
        <taxon>Dikarya</taxon>
        <taxon>Basidiomycota</taxon>
        <taxon>Agaricomycotina</taxon>
        <taxon>Agaricomycetes</taxon>
        <taxon>Agaricomycetidae</taxon>
        <taxon>Agaricales</taxon>
        <taxon>Pluteineae</taxon>
        <taxon>Amanitaceae</taxon>
        <taxon>Amanita</taxon>
    </lineage>
</organism>
<proteinExistence type="predicted"/>
<feature type="compositionally biased region" description="Low complexity" evidence="1">
    <location>
        <begin position="295"/>
        <end position="308"/>
    </location>
</feature>
<keyword evidence="4" id="KW-1185">Reference proteome</keyword>
<dbReference type="AlphaFoldDB" id="A0A2A9NEA3"/>
<evidence type="ECO:0000313" key="3">
    <source>
        <dbReference type="EMBL" id="PFH49335.1"/>
    </source>
</evidence>
<evidence type="ECO:0000256" key="1">
    <source>
        <dbReference type="SAM" id="MobiDB-lite"/>
    </source>
</evidence>
<keyword evidence="2" id="KW-1133">Transmembrane helix</keyword>
<evidence type="ECO:0000313" key="4">
    <source>
        <dbReference type="Proteomes" id="UP000242287"/>
    </source>
</evidence>
<keyword evidence="2" id="KW-0472">Membrane</keyword>
<protein>
    <submittedName>
        <fullName evidence="3">Uncharacterized protein</fullName>
    </submittedName>
</protein>
<feature type="region of interest" description="Disordered" evidence="1">
    <location>
        <begin position="17"/>
        <end position="36"/>
    </location>
</feature>
<sequence length="453" mass="49715">MVQFLFDDSDRSISFSGNWQLTGSGNPNNEYDGTSRATNSSVTIQFSGTYISVFGTLHSGSARGDRCGYAFTLDNGMPTSNDHSLPQIPSYRQLLFQPETLLNDGPHTLKISIERCPLVLDYYAITPSIKLGIEQVDDSDPRIHYGGNWFGPTDWHNWRTEEDGDDDDETDRDRRAFDTGREFGSSIHVADEVGPTANFTFDGALLAVFGILKRHTSPPDVTFTFNGTRRDPQENKIQMNDHSVHQQLLFLFPDLPKGRHNVVMTVESGSSPFILDYLVTGLTSVTSITSTFIPSTTSPSITSASFTPDKPSTDSIQDSSDPVNKGAIVGGVFGALAVLILALIAILLKRQASRAQASRLRQQNPSILSFSSQHAGGEHTTYQNGGSSRLSDIERAYDQFRHPYVDGSGRPLPTYTGTAISHDPPSTEASLRAPPPAYGYDEKYALFGQLHNY</sequence>
<dbReference type="Proteomes" id="UP000242287">
    <property type="component" value="Unassembled WGS sequence"/>
</dbReference>
<feature type="region of interest" description="Disordered" evidence="1">
    <location>
        <begin position="403"/>
        <end position="435"/>
    </location>
</feature>
<dbReference type="Gene3D" id="2.60.120.260">
    <property type="entry name" value="Galactose-binding domain-like"/>
    <property type="match status" value="2"/>
</dbReference>
<evidence type="ECO:0000256" key="2">
    <source>
        <dbReference type="SAM" id="Phobius"/>
    </source>
</evidence>
<name>A0A2A9NEA3_9AGAR</name>
<keyword evidence="2" id="KW-0812">Transmembrane</keyword>
<gene>
    <name evidence="3" type="ORF">AMATHDRAFT_63382</name>
</gene>
<accession>A0A2A9NEA3</accession>
<feature type="region of interest" description="Disordered" evidence="1">
    <location>
        <begin position="295"/>
        <end position="321"/>
    </location>
</feature>
<feature type="transmembrane region" description="Helical" evidence="2">
    <location>
        <begin position="327"/>
        <end position="348"/>
    </location>
</feature>
<dbReference type="OrthoDB" id="3265734at2759"/>
<dbReference type="EMBL" id="KZ302032">
    <property type="protein sequence ID" value="PFH49335.1"/>
    <property type="molecule type" value="Genomic_DNA"/>
</dbReference>
<reference evidence="3 4" key="1">
    <citation type="submission" date="2014-02" db="EMBL/GenBank/DDBJ databases">
        <title>Transposable element dynamics among asymbiotic and ectomycorrhizal Amanita fungi.</title>
        <authorList>
            <consortium name="DOE Joint Genome Institute"/>
            <person name="Hess J."/>
            <person name="Skrede I."/>
            <person name="Wolfe B."/>
            <person name="LaButti K."/>
            <person name="Ohm R.A."/>
            <person name="Grigoriev I.V."/>
            <person name="Pringle A."/>
        </authorList>
    </citation>
    <scope>NUCLEOTIDE SEQUENCE [LARGE SCALE GENOMIC DNA]</scope>
    <source>
        <strain evidence="3 4">SKay4041</strain>
    </source>
</reference>